<keyword evidence="3" id="KW-1185">Reference proteome</keyword>
<gene>
    <name evidence="2" type="ORF">ACFOGJ_24810</name>
</gene>
<dbReference type="RefSeq" id="WP_379905709.1">
    <property type="nucleotide sequence ID" value="NZ_JBHRTR010000046.1"/>
</dbReference>
<keyword evidence="1" id="KW-0812">Transmembrane</keyword>
<evidence type="ECO:0000256" key="1">
    <source>
        <dbReference type="SAM" id="Phobius"/>
    </source>
</evidence>
<evidence type="ECO:0000313" key="3">
    <source>
        <dbReference type="Proteomes" id="UP001595528"/>
    </source>
</evidence>
<evidence type="ECO:0000313" key="2">
    <source>
        <dbReference type="EMBL" id="MFC3230493.1"/>
    </source>
</evidence>
<dbReference type="EMBL" id="JBHRTR010000046">
    <property type="protein sequence ID" value="MFC3230493.1"/>
    <property type="molecule type" value="Genomic_DNA"/>
</dbReference>
<feature type="transmembrane region" description="Helical" evidence="1">
    <location>
        <begin position="45"/>
        <end position="65"/>
    </location>
</feature>
<feature type="transmembrane region" description="Helical" evidence="1">
    <location>
        <begin position="85"/>
        <end position="109"/>
    </location>
</feature>
<proteinExistence type="predicted"/>
<dbReference type="InterPro" id="IPR045781">
    <property type="entry name" value="SxtJ"/>
</dbReference>
<keyword evidence="1" id="KW-1133">Transmembrane helix</keyword>
<name>A0ABV7L749_9PROT</name>
<protein>
    <submittedName>
        <fullName evidence="2">SxtJ family membrane protein</fullName>
    </submittedName>
</protein>
<reference evidence="3" key="1">
    <citation type="journal article" date="2019" name="Int. J. Syst. Evol. Microbiol.">
        <title>The Global Catalogue of Microorganisms (GCM) 10K type strain sequencing project: providing services to taxonomists for standard genome sequencing and annotation.</title>
        <authorList>
            <consortium name="The Broad Institute Genomics Platform"/>
            <consortium name="The Broad Institute Genome Sequencing Center for Infectious Disease"/>
            <person name="Wu L."/>
            <person name="Ma J."/>
        </authorList>
    </citation>
    <scope>NUCLEOTIDE SEQUENCE [LARGE SCALE GENOMIC DNA]</scope>
    <source>
        <strain evidence="3">KCTC 42964</strain>
    </source>
</reference>
<accession>A0ABV7L749</accession>
<comment type="caution">
    <text evidence="2">The sequence shown here is derived from an EMBL/GenBank/DDBJ whole genome shotgun (WGS) entry which is preliminary data.</text>
</comment>
<dbReference type="Proteomes" id="UP001595528">
    <property type="component" value="Unassembled WGS sequence"/>
</dbReference>
<keyword evidence="1" id="KW-0472">Membrane</keyword>
<dbReference type="Pfam" id="PF19588">
    <property type="entry name" value="SxtJ"/>
    <property type="match status" value="1"/>
</dbReference>
<sequence length="143" mass="16211">MKQENLHEDLRREEEVKGSSNRGFGQVFAAFCAIVAAFKGWHESIWALAWLAAAIGFLAAAYLAPALLAPLNRLWTKFGLLLFRIINPVVMFLVYLICIVPMGVVMRLFGWDPMRRRFDPEAGSYWIPRDPPGPPADSMKNQF</sequence>
<organism evidence="2 3">
    <name type="scientific">Marinibaculum pumilum</name>
    <dbReference type="NCBI Taxonomy" id="1766165"/>
    <lineage>
        <taxon>Bacteria</taxon>
        <taxon>Pseudomonadati</taxon>
        <taxon>Pseudomonadota</taxon>
        <taxon>Alphaproteobacteria</taxon>
        <taxon>Rhodospirillales</taxon>
        <taxon>Rhodospirillaceae</taxon>
        <taxon>Marinibaculum</taxon>
    </lineage>
</organism>